<comment type="function">
    <text evidence="4">Binds to the 23S rRNA.</text>
</comment>
<feature type="binding site" evidence="4">
    <location>
        <position position="14"/>
    </location>
    <ligand>
        <name>Zn(2+)</name>
        <dbReference type="ChEBI" id="CHEBI:29105"/>
    </ligand>
</feature>
<dbReference type="GO" id="GO:0006412">
    <property type="term" value="P:translation"/>
    <property type="evidence" value="ECO:0007669"/>
    <property type="project" value="UniProtKB-UniRule"/>
</dbReference>
<dbReference type="GO" id="GO:1990904">
    <property type="term" value="C:ribonucleoprotein complex"/>
    <property type="evidence" value="ECO:0007669"/>
    <property type="project" value="UniProtKB-KW"/>
</dbReference>
<keyword evidence="3 4" id="KW-0687">Ribonucleoprotein</keyword>
<dbReference type="PROSITE" id="PS01172">
    <property type="entry name" value="RIBOSOMAL_L44E"/>
    <property type="match status" value="1"/>
</dbReference>
<keyword evidence="4" id="KW-0863">Zinc-finger</keyword>
<dbReference type="Gene3D" id="3.10.450.80">
    <property type="match status" value="1"/>
</dbReference>
<dbReference type="Proteomes" id="UP000001137">
    <property type="component" value="Chromosome"/>
</dbReference>
<evidence type="ECO:0000313" key="6">
    <source>
        <dbReference type="EMBL" id="ABW02187.1"/>
    </source>
</evidence>
<keyword evidence="4" id="KW-0699">rRNA-binding</keyword>
<evidence type="ECO:0000256" key="3">
    <source>
        <dbReference type="ARBA" id="ARBA00023274"/>
    </source>
</evidence>
<accession>A8M8W8</accession>
<dbReference type="EMBL" id="CP000852">
    <property type="protein sequence ID" value="ABW02187.1"/>
    <property type="molecule type" value="Genomic_DNA"/>
</dbReference>
<feature type="zinc finger region" description="C4-type" evidence="4">
    <location>
        <begin position="11"/>
        <end position="74"/>
    </location>
</feature>
<dbReference type="GeneID" id="5710330"/>
<dbReference type="InterPro" id="IPR053708">
    <property type="entry name" value="Ribosomal_LSU_eL42"/>
</dbReference>
<dbReference type="InterPro" id="IPR000552">
    <property type="entry name" value="Ribosomal_eL44"/>
</dbReference>
<keyword evidence="4" id="KW-0694">RNA-binding</keyword>
<evidence type="ECO:0000256" key="4">
    <source>
        <dbReference type="HAMAP-Rule" id="MF_01476"/>
    </source>
</evidence>
<name>A8M8W8_CALMQ</name>
<feature type="binding site" evidence="4">
    <location>
        <position position="74"/>
    </location>
    <ligand>
        <name>Zn(2+)</name>
        <dbReference type="ChEBI" id="CHEBI:29105"/>
    </ligand>
</feature>
<dbReference type="HAMAP" id="MF_01476">
    <property type="entry name" value="Ribosomal_L44e"/>
    <property type="match status" value="1"/>
</dbReference>
<evidence type="ECO:0000256" key="5">
    <source>
        <dbReference type="RuleBase" id="RU000666"/>
    </source>
</evidence>
<dbReference type="Pfam" id="PF00935">
    <property type="entry name" value="Ribosomal_L44"/>
    <property type="match status" value="1"/>
</dbReference>
<dbReference type="AlphaFoldDB" id="A8M8W8"/>
<dbReference type="SUPFAM" id="SSF57829">
    <property type="entry name" value="Zn-binding ribosomal proteins"/>
    <property type="match status" value="1"/>
</dbReference>
<dbReference type="PANTHER" id="PTHR10369">
    <property type="entry name" value="60S RIBOSOMAL PROTEIN L36A/L44"/>
    <property type="match status" value="1"/>
</dbReference>
<comment type="cofactor">
    <cofactor evidence="4">
        <name>Zn(2+)</name>
        <dbReference type="ChEBI" id="CHEBI:29105"/>
    </cofactor>
    <text evidence="4">Binds 1 zinc ion per subunit.</text>
</comment>
<dbReference type="GO" id="GO:0008270">
    <property type="term" value="F:zinc ion binding"/>
    <property type="evidence" value="ECO:0007669"/>
    <property type="project" value="UniProtKB-UniRule"/>
</dbReference>
<dbReference type="InterPro" id="IPR011332">
    <property type="entry name" value="Ribosomal_zn-bd"/>
</dbReference>
<keyword evidence="4" id="KW-0479">Metal-binding</keyword>
<gene>
    <name evidence="4" type="primary">rpl44e</name>
    <name evidence="6" type="ordered locus">Cmaq_1361</name>
</gene>
<dbReference type="NCBIfam" id="NF004425">
    <property type="entry name" value="PRK05767.1"/>
    <property type="match status" value="1"/>
</dbReference>
<keyword evidence="2 4" id="KW-0689">Ribosomal protein</keyword>
<feature type="binding site" evidence="4">
    <location>
        <position position="71"/>
    </location>
    <ligand>
        <name>Zn(2+)</name>
        <dbReference type="ChEBI" id="CHEBI:29105"/>
    </ligand>
</feature>
<dbReference type="RefSeq" id="WP_012186406.1">
    <property type="nucleotide sequence ID" value="NC_009954.1"/>
</dbReference>
<reference evidence="6 7" key="1">
    <citation type="submission" date="2007-10" db="EMBL/GenBank/DDBJ databases">
        <title>Complete sequence of Caldivirga maquilingensis IC-167.</title>
        <authorList>
            <consortium name="US DOE Joint Genome Institute"/>
            <person name="Copeland A."/>
            <person name="Lucas S."/>
            <person name="Lapidus A."/>
            <person name="Barry K."/>
            <person name="Glavina del Rio T."/>
            <person name="Dalin E."/>
            <person name="Tice H."/>
            <person name="Pitluck S."/>
            <person name="Saunders E."/>
            <person name="Brettin T."/>
            <person name="Bruce D."/>
            <person name="Detter J.C."/>
            <person name="Han C."/>
            <person name="Schmutz J."/>
            <person name="Larimer F."/>
            <person name="Land M."/>
            <person name="Hauser L."/>
            <person name="Kyrpides N."/>
            <person name="Ivanova N."/>
            <person name="Biddle J.F."/>
            <person name="Zhang Z."/>
            <person name="Fitz-Gibbon S.T."/>
            <person name="Lowe T.M."/>
            <person name="Saltikov C."/>
            <person name="House C.H."/>
            <person name="Richardson P."/>
        </authorList>
    </citation>
    <scope>NUCLEOTIDE SEQUENCE [LARGE SCALE GENOMIC DNA]</scope>
    <source>
        <strain evidence="7">ATCC 700844 / DSM 13496 / JCM 10307 / IC-167</strain>
    </source>
</reference>
<organism evidence="6 7">
    <name type="scientific">Caldivirga maquilingensis (strain ATCC 700844 / DSM 13496 / JCM 10307 / IC-167)</name>
    <dbReference type="NCBI Taxonomy" id="397948"/>
    <lineage>
        <taxon>Archaea</taxon>
        <taxon>Thermoproteota</taxon>
        <taxon>Thermoprotei</taxon>
        <taxon>Thermoproteales</taxon>
        <taxon>Thermoproteaceae</taxon>
        <taxon>Caldivirga</taxon>
    </lineage>
</organism>
<keyword evidence="7" id="KW-1185">Reference proteome</keyword>
<dbReference type="GO" id="GO:0003735">
    <property type="term" value="F:structural constituent of ribosome"/>
    <property type="evidence" value="ECO:0007669"/>
    <property type="project" value="InterPro"/>
</dbReference>
<dbReference type="eggNOG" id="arCOG04109">
    <property type="taxonomic scope" value="Archaea"/>
</dbReference>
<comment type="similarity">
    <text evidence="1 4 5">Belongs to the eukaryotic ribosomal protein eL42 family.</text>
</comment>
<dbReference type="GO" id="GO:0070180">
    <property type="term" value="F:large ribosomal subunit rRNA binding"/>
    <property type="evidence" value="ECO:0007669"/>
    <property type="project" value="UniProtKB-UniRule"/>
</dbReference>
<protein>
    <recommendedName>
        <fullName evidence="4">Large ribosomal subunit protein eL42</fullName>
    </recommendedName>
</protein>
<evidence type="ECO:0000313" key="7">
    <source>
        <dbReference type="Proteomes" id="UP000001137"/>
    </source>
</evidence>
<dbReference type="KEGG" id="cma:Cmaq_1361"/>
<comment type="subunit">
    <text evidence="4">Part of the 50S ribosomal subunit.</text>
</comment>
<dbReference type="STRING" id="397948.Cmaq_1361"/>
<proteinExistence type="inferred from homology"/>
<feature type="binding site" evidence="4">
    <location>
        <position position="11"/>
    </location>
    <ligand>
        <name>Zn(2+)</name>
        <dbReference type="ChEBI" id="CHEBI:29105"/>
    </ligand>
</feature>
<evidence type="ECO:0000256" key="2">
    <source>
        <dbReference type="ARBA" id="ARBA00022980"/>
    </source>
</evidence>
<sequence length="94" mass="11273">MKIPRVIRTYCPRCRTYTEHTVTQYTTGKRRTLSEGQRRYERKLLGYGSSRKPKQKTFYKVTKKVTLKLTCRQCGYVTHRTIGRLRKVELVETR</sequence>
<dbReference type="GO" id="GO:0005840">
    <property type="term" value="C:ribosome"/>
    <property type="evidence" value="ECO:0007669"/>
    <property type="project" value="UniProtKB-KW"/>
</dbReference>
<dbReference type="FunFam" id="3.10.450.80:FF:000001">
    <property type="entry name" value="60S ribosomal protein L44"/>
    <property type="match status" value="1"/>
</dbReference>
<keyword evidence="4" id="KW-0862">Zinc</keyword>
<evidence type="ECO:0000256" key="1">
    <source>
        <dbReference type="ARBA" id="ARBA00009364"/>
    </source>
</evidence>
<dbReference type="HOGENOM" id="CLU_114645_2_1_2"/>